<dbReference type="InterPro" id="IPR030910">
    <property type="entry name" value="SLAP_dom"/>
</dbReference>
<organism evidence="1 2">
    <name type="scientific">Siminovitchia acidinfaciens</name>
    <dbReference type="NCBI Taxonomy" id="2321395"/>
    <lineage>
        <taxon>Bacteria</taxon>
        <taxon>Bacillati</taxon>
        <taxon>Bacillota</taxon>
        <taxon>Bacilli</taxon>
        <taxon>Bacillales</taxon>
        <taxon>Bacillaceae</taxon>
        <taxon>Siminovitchia</taxon>
    </lineage>
</organism>
<gene>
    <name evidence="1" type="ORF">D4T97_002360</name>
</gene>
<name>A0A429Y7F3_9BACI</name>
<proteinExistence type="predicted"/>
<sequence length="132" mass="15080">MYMSKLSFHPVWEHKLTNEQKKEFMEILNSLPPSEIDLEAVPVRGKYKKNGGVVATVLLRNSSHEPLDIKCVKVEITDHENEVIATESFAPDLHIEADSAMPWSFVFAKESVQKRSVDSINWKLNIYLPEIG</sequence>
<evidence type="ECO:0000313" key="2">
    <source>
        <dbReference type="Proteomes" id="UP000287156"/>
    </source>
</evidence>
<comment type="caution">
    <text evidence="1">The sequence shown here is derived from an EMBL/GenBank/DDBJ whole genome shotgun (WGS) entry which is preliminary data.</text>
</comment>
<dbReference type="OrthoDB" id="1907642at2"/>
<dbReference type="NCBIfam" id="TIGR04398">
    <property type="entry name" value="SLAP_DUP"/>
    <property type="match status" value="1"/>
</dbReference>
<keyword evidence="2" id="KW-1185">Reference proteome</keyword>
<protein>
    <submittedName>
        <fullName evidence="1">SLAP domain-containing protein</fullName>
    </submittedName>
</protein>
<reference evidence="1" key="1">
    <citation type="submission" date="2018-12" db="EMBL/GenBank/DDBJ databases">
        <authorList>
            <person name="Sun L."/>
            <person name="Chen Z."/>
        </authorList>
    </citation>
    <scope>NUCLEOTIDE SEQUENCE [LARGE SCALE GENOMIC DNA]</scope>
    <source>
        <strain evidence="1">3-2-2</strain>
    </source>
</reference>
<accession>A0A429Y7F3</accession>
<dbReference type="Proteomes" id="UP000287156">
    <property type="component" value="Unassembled WGS sequence"/>
</dbReference>
<evidence type="ECO:0000313" key="1">
    <source>
        <dbReference type="EMBL" id="RST77350.1"/>
    </source>
</evidence>
<dbReference type="AlphaFoldDB" id="A0A429Y7F3"/>
<dbReference type="EMBL" id="QYTV02000001">
    <property type="protein sequence ID" value="RST77350.1"/>
    <property type="molecule type" value="Genomic_DNA"/>
</dbReference>